<comment type="caution">
    <text evidence="2">The sequence shown here is derived from an EMBL/GenBank/DDBJ whole genome shotgun (WGS) entry which is preliminary data.</text>
</comment>
<reference evidence="2 3" key="1">
    <citation type="submission" date="2020-07" db="EMBL/GenBank/DDBJ databases">
        <title>Sequencing the genomes of 1000 actinobacteria strains.</title>
        <authorList>
            <person name="Klenk H.-P."/>
        </authorList>
    </citation>
    <scope>NUCLEOTIDE SEQUENCE [LARGE SCALE GENOMIC DNA]</scope>
    <source>
        <strain evidence="2 3">DSM 19663</strain>
    </source>
</reference>
<dbReference type="Gene3D" id="3.30.70.970">
    <property type="entry name" value="RraB-like"/>
    <property type="match status" value="1"/>
</dbReference>
<gene>
    <name evidence="2" type="ORF">FHX53_001603</name>
</gene>
<proteinExistence type="predicted"/>
<dbReference type="Pfam" id="PF06877">
    <property type="entry name" value="RraB"/>
    <property type="match status" value="1"/>
</dbReference>
<dbReference type="InterPro" id="IPR036701">
    <property type="entry name" value="RraB-like_sf"/>
</dbReference>
<evidence type="ECO:0000259" key="1">
    <source>
        <dbReference type="Pfam" id="PF06877"/>
    </source>
</evidence>
<dbReference type="InterPro" id="IPR009671">
    <property type="entry name" value="RraB_dom"/>
</dbReference>
<dbReference type="Proteomes" id="UP000585905">
    <property type="component" value="Unassembled WGS sequence"/>
</dbReference>
<dbReference type="EMBL" id="JACGWX010000003">
    <property type="protein sequence ID" value="MBA8848011.1"/>
    <property type="molecule type" value="Genomic_DNA"/>
</dbReference>
<protein>
    <submittedName>
        <fullName evidence="2">Regulator of RNase E activity RraB</fullName>
    </submittedName>
</protein>
<accession>A0A839E6F2</accession>
<keyword evidence="3" id="KW-1185">Reference proteome</keyword>
<dbReference type="RefSeq" id="WP_182490819.1">
    <property type="nucleotide sequence ID" value="NZ_BAAAOV010000001.1"/>
</dbReference>
<sequence>MGDIRPHLTSNVEQFSQRIKMRDDVDLPREVEHFANFAAIKDARGAARDLEALGYAVSVTRRMIFRATLRATKQSTVDIETADAMVEEVFGVVESRRGDYDGWGAPVIQR</sequence>
<evidence type="ECO:0000313" key="3">
    <source>
        <dbReference type="Proteomes" id="UP000585905"/>
    </source>
</evidence>
<dbReference type="AlphaFoldDB" id="A0A839E6F2"/>
<evidence type="ECO:0000313" key="2">
    <source>
        <dbReference type="EMBL" id="MBA8848011.1"/>
    </source>
</evidence>
<organism evidence="2 3">
    <name type="scientific">Microcella alkalica</name>
    <dbReference type="NCBI Taxonomy" id="355930"/>
    <lineage>
        <taxon>Bacteria</taxon>
        <taxon>Bacillati</taxon>
        <taxon>Actinomycetota</taxon>
        <taxon>Actinomycetes</taxon>
        <taxon>Micrococcales</taxon>
        <taxon>Microbacteriaceae</taxon>
        <taxon>Microcella</taxon>
    </lineage>
</organism>
<feature type="domain" description="Regulator of ribonuclease activity B" evidence="1">
    <location>
        <begin position="23"/>
        <end position="104"/>
    </location>
</feature>
<name>A0A839E6F2_9MICO</name>
<dbReference type="SUPFAM" id="SSF89946">
    <property type="entry name" value="Hypothetical protein VC0424"/>
    <property type="match status" value="1"/>
</dbReference>